<gene>
    <name evidence="8" type="primary">mhqP</name>
    <name evidence="8" type="ORF">Pan189_34780</name>
</gene>
<evidence type="ECO:0000313" key="9">
    <source>
        <dbReference type="Proteomes" id="UP000317318"/>
    </source>
</evidence>
<keyword evidence="8" id="KW-0560">Oxidoreductase</keyword>
<keyword evidence="5 7" id="KW-1133">Transmembrane helix</keyword>
<feature type="transmembrane region" description="Helical" evidence="7">
    <location>
        <begin position="88"/>
        <end position="105"/>
    </location>
</feature>
<evidence type="ECO:0000256" key="7">
    <source>
        <dbReference type="SAM" id="Phobius"/>
    </source>
</evidence>
<evidence type="ECO:0000256" key="3">
    <source>
        <dbReference type="ARBA" id="ARBA00022475"/>
    </source>
</evidence>
<reference evidence="8 9" key="1">
    <citation type="submission" date="2019-02" db="EMBL/GenBank/DDBJ databases">
        <title>Deep-cultivation of Planctomycetes and their phenomic and genomic characterization uncovers novel biology.</title>
        <authorList>
            <person name="Wiegand S."/>
            <person name="Jogler M."/>
            <person name="Boedeker C."/>
            <person name="Pinto D."/>
            <person name="Vollmers J."/>
            <person name="Rivas-Marin E."/>
            <person name="Kohn T."/>
            <person name="Peeters S.H."/>
            <person name="Heuer A."/>
            <person name="Rast P."/>
            <person name="Oberbeckmann S."/>
            <person name="Bunk B."/>
            <person name="Jeske O."/>
            <person name="Meyerdierks A."/>
            <person name="Storesund J.E."/>
            <person name="Kallscheuer N."/>
            <person name="Luecker S."/>
            <person name="Lage O.M."/>
            <person name="Pohl T."/>
            <person name="Merkel B.J."/>
            <person name="Hornburger P."/>
            <person name="Mueller R.-W."/>
            <person name="Bruemmer F."/>
            <person name="Labrenz M."/>
            <person name="Spormann A.M."/>
            <person name="Op den Camp H."/>
            <person name="Overmann J."/>
            <person name="Amann R."/>
            <person name="Jetten M.S.M."/>
            <person name="Mascher T."/>
            <person name="Medema M.H."/>
            <person name="Devos D.P."/>
            <person name="Kaster A.-K."/>
            <person name="Ovreas L."/>
            <person name="Rohde M."/>
            <person name="Galperin M.Y."/>
            <person name="Jogler C."/>
        </authorList>
    </citation>
    <scope>NUCLEOTIDE SEQUENCE [LARGE SCALE GENOMIC DNA]</scope>
    <source>
        <strain evidence="8 9">Pan189</strain>
    </source>
</reference>
<evidence type="ECO:0000256" key="5">
    <source>
        <dbReference type="ARBA" id="ARBA00022989"/>
    </source>
</evidence>
<dbReference type="AlphaFoldDB" id="A0A517R5A9"/>
<evidence type="ECO:0000256" key="4">
    <source>
        <dbReference type="ARBA" id="ARBA00022692"/>
    </source>
</evidence>
<dbReference type="GO" id="GO:0005886">
    <property type="term" value="C:plasma membrane"/>
    <property type="evidence" value="ECO:0007669"/>
    <property type="project" value="UniProtKB-SubCell"/>
</dbReference>
<dbReference type="InterPro" id="IPR051907">
    <property type="entry name" value="DoxX-like_oxidoreductase"/>
</dbReference>
<feature type="transmembrane region" description="Helical" evidence="7">
    <location>
        <begin position="63"/>
        <end position="81"/>
    </location>
</feature>
<dbReference type="KEGG" id="svp:Pan189_34780"/>
<organism evidence="8 9">
    <name type="scientific">Stratiformator vulcanicus</name>
    <dbReference type="NCBI Taxonomy" id="2527980"/>
    <lineage>
        <taxon>Bacteria</taxon>
        <taxon>Pseudomonadati</taxon>
        <taxon>Planctomycetota</taxon>
        <taxon>Planctomycetia</taxon>
        <taxon>Planctomycetales</taxon>
        <taxon>Planctomycetaceae</taxon>
        <taxon>Stratiformator</taxon>
    </lineage>
</organism>
<feature type="transmembrane region" description="Helical" evidence="7">
    <location>
        <begin position="117"/>
        <end position="138"/>
    </location>
</feature>
<accession>A0A517R5A9</accession>
<dbReference type="PANTHER" id="PTHR33452:SF1">
    <property type="entry name" value="INNER MEMBRANE PROTEIN YPHA-RELATED"/>
    <property type="match status" value="1"/>
</dbReference>
<keyword evidence="3" id="KW-1003">Cell membrane</keyword>
<evidence type="ECO:0000256" key="2">
    <source>
        <dbReference type="ARBA" id="ARBA00006679"/>
    </source>
</evidence>
<comment type="subcellular location">
    <subcellularLocation>
        <location evidence="1">Cell membrane</location>
        <topology evidence="1">Multi-pass membrane protein</topology>
    </subcellularLocation>
</comment>
<evidence type="ECO:0000256" key="6">
    <source>
        <dbReference type="ARBA" id="ARBA00023136"/>
    </source>
</evidence>
<dbReference type="RefSeq" id="WP_145365247.1">
    <property type="nucleotide sequence ID" value="NZ_CP036268.1"/>
</dbReference>
<proteinExistence type="inferred from homology"/>
<keyword evidence="6 7" id="KW-0472">Membrane</keyword>
<evidence type="ECO:0000313" key="8">
    <source>
        <dbReference type="EMBL" id="QDT39076.1"/>
    </source>
</evidence>
<keyword evidence="4 7" id="KW-0812">Transmembrane</keyword>
<dbReference type="EC" id="1.-.-.-" evidence="8"/>
<dbReference type="InterPro" id="IPR032808">
    <property type="entry name" value="DoxX"/>
</dbReference>
<evidence type="ECO:0000256" key="1">
    <source>
        <dbReference type="ARBA" id="ARBA00004651"/>
    </source>
</evidence>
<dbReference type="PANTHER" id="PTHR33452">
    <property type="entry name" value="OXIDOREDUCTASE CATD-RELATED"/>
    <property type="match status" value="1"/>
</dbReference>
<dbReference type="EMBL" id="CP036268">
    <property type="protein sequence ID" value="QDT39076.1"/>
    <property type="molecule type" value="Genomic_DNA"/>
</dbReference>
<keyword evidence="9" id="KW-1185">Reference proteome</keyword>
<name>A0A517R5A9_9PLAN</name>
<feature type="transmembrane region" description="Helical" evidence="7">
    <location>
        <begin position="7"/>
        <end position="27"/>
    </location>
</feature>
<dbReference type="OrthoDB" id="346004at2"/>
<comment type="similarity">
    <text evidence="2">Belongs to the DoxX family.</text>
</comment>
<dbReference type="Pfam" id="PF07681">
    <property type="entry name" value="DoxX"/>
    <property type="match status" value="1"/>
</dbReference>
<sequence>MAAERRWNFFTDLGLLAIRGMVGWVMFFHGAQKLWGWFTETGEPGLEGFKGFLTKLEIPYPELNAYMAGGTEFFGGCLLMAGLMTRLVSIPVAITMGVAAFVAHSGTFSNQAGGMEYALTLMVVTIGILLTGPGRLSLDALLFRRKKRPTAD</sequence>
<dbReference type="Proteomes" id="UP000317318">
    <property type="component" value="Chromosome"/>
</dbReference>
<protein>
    <submittedName>
        <fullName evidence="8">Oxidoreductase MhqP</fullName>
        <ecNumber evidence="8">1.-.-.-</ecNumber>
    </submittedName>
</protein>
<dbReference type="GO" id="GO:0016491">
    <property type="term" value="F:oxidoreductase activity"/>
    <property type="evidence" value="ECO:0007669"/>
    <property type="project" value="UniProtKB-KW"/>
</dbReference>